<keyword evidence="3" id="KW-1185">Reference proteome</keyword>
<dbReference type="Pfam" id="PF00535">
    <property type="entry name" value="Glycos_transf_2"/>
    <property type="match status" value="1"/>
</dbReference>
<dbReference type="RefSeq" id="WP_073369852.1">
    <property type="nucleotide sequence ID" value="NZ_FQWB01000003.1"/>
</dbReference>
<evidence type="ECO:0000313" key="2">
    <source>
        <dbReference type="EMBL" id="SHG30303.1"/>
    </source>
</evidence>
<protein>
    <submittedName>
        <fullName evidence="2">Glycosyl transferase family 2</fullName>
    </submittedName>
</protein>
<name>A0A1M5IR91_9FLAO</name>
<dbReference type="GO" id="GO:0016758">
    <property type="term" value="F:hexosyltransferase activity"/>
    <property type="evidence" value="ECO:0007669"/>
    <property type="project" value="UniProtKB-ARBA"/>
</dbReference>
<dbReference type="SUPFAM" id="SSF53448">
    <property type="entry name" value="Nucleotide-diphospho-sugar transferases"/>
    <property type="match status" value="1"/>
</dbReference>
<dbReference type="PANTHER" id="PTHR22916:SF3">
    <property type="entry name" value="UDP-GLCNAC:BETAGAL BETA-1,3-N-ACETYLGLUCOSAMINYLTRANSFERASE-LIKE PROTEIN 1"/>
    <property type="match status" value="1"/>
</dbReference>
<dbReference type="PANTHER" id="PTHR22916">
    <property type="entry name" value="GLYCOSYLTRANSFERASE"/>
    <property type="match status" value="1"/>
</dbReference>
<dbReference type="OrthoDB" id="396512at2"/>
<dbReference type="InterPro" id="IPR029044">
    <property type="entry name" value="Nucleotide-diphossugar_trans"/>
</dbReference>
<dbReference type="Proteomes" id="UP000184516">
    <property type="component" value="Unassembled WGS sequence"/>
</dbReference>
<dbReference type="STRING" id="468056.SAMN05443549_103189"/>
<gene>
    <name evidence="2" type="ORF">SAMN05443549_103189</name>
</gene>
<evidence type="ECO:0000259" key="1">
    <source>
        <dbReference type="Pfam" id="PF00535"/>
    </source>
</evidence>
<evidence type="ECO:0000313" key="3">
    <source>
        <dbReference type="Proteomes" id="UP000184516"/>
    </source>
</evidence>
<proteinExistence type="predicted"/>
<accession>A0A1M5IR91</accession>
<feature type="domain" description="Glycosyltransferase 2-like" evidence="1">
    <location>
        <begin position="10"/>
        <end position="139"/>
    </location>
</feature>
<dbReference type="AlphaFoldDB" id="A0A1M5IR91"/>
<dbReference type="Gene3D" id="3.90.550.10">
    <property type="entry name" value="Spore Coat Polysaccharide Biosynthesis Protein SpsA, Chain A"/>
    <property type="match status" value="1"/>
</dbReference>
<sequence length="289" mass="34121">MVKELNPLVSICIPTYNGEKYIEEALNSAIIQTYTNLEIIISDDASIDRTIEIINSYRNLSSIPFYIYHHIPDGIGSNWNNCVKKAKGKYIKFLFQDDVLLPTCVEQMVQLAVINDNVGMVYCKRKFIYDKNDNFSIEWIKWCGNLHSSWKSLSVREGIINGKECLKDEYLLYAPKNKFGEPTAVLINKKVFNKIGYFNENLKQTLDLEFWWRVLNCFDVGFIDKELVFFRLHRDQATQLNSNNQINELEKLSKFCYDKLFWRLHPKTRWNLFKSYGVLCKLYRKLKKI</sequence>
<keyword evidence="2" id="KW-0808">Transferase</keyword>
<dbReference type="EMBL" id="FQWB01000003">
    <property type="protein sequence ID" value="SHG30303.1"/>
    <property type="molecule type" value="Genomic_DNA"/>
</dbReference>
<organism evidence="2 3">
    <name type="scientific">Flavobacterium fluvii</name>
    <dbReference type="NCBI Taxonomy" id="468056"/>
    <lineage>
        <taxon>Bacteria</taxon>
        <taxon>Pseudomonadati</taxon>
        <taxon>Bacteroidota</taxon>
        <taxon>Flavobacteriia</taxon>
        <taxon>Flavobacteriales</taxon>
        <taxon>Flavobacteriaceae</taxon>
        <taxon>Flavobacterium</taxon>
    </lineage>
</organism>
<dbReference type="InterPro" id="IPR001173">
    <property type="entry name" value="Glyco_trans_2-like"/>
</dbReference>
<reference evidence="3" key="1">
    <citation type="submission" date="2016-11" db="EMBL/GenBank/DDBJ databases">
        <authorList>
            <person name="Varghese N."/>
            <person name="Submissions S."/>
        </authorList>
    </citation>
    <scope>NUCLEOTIDE SEQUENCE [LARGE SCALE GENOMIC DNA]</scope>
    <source>
        <strain evidence="3">DSM 19978</strain>
    </source>
</reference>